<evidence type="ECO:0000313" key="5">
    <source>
        <dbReference type="Proteomes" id="UP000295620"/>
    </source>
</evidence>
<dbReference type="EMBL" id="SNYC01000006">
    <property type="protein sequence ID" value="TDQ07610.1"/>
    <property type="molecule type" value="Genomic_DNA"/>
</dbReference>
<protein>
    <recommendedName>
        <fullName evidence="6">30S ribosomal protein S10</fullName>
    </recommendedName>
</protein>
<gene>
    <name evidence="4" type="ORF">ATK78_3737</name>
</gene>
<proteinExistence type="predicted"/>
<organism evidence="4 5">
    <name type="scientific">Pedobacter metabolipauper</name>
    <dbReference type="NCBI Taxonomy" id="425513"/>
    <lineage>
        <taxon>Bacteria</taxon>
        <taxon>Pseudomonadati</taxon>
        <taxon>Bacteroidota</taxon>
        <taxon>Sphingobacteriia</taxon>
        <taxon>Sphingobacteriales</taxon>
        <taxon>Sphingobacteriaceae</taxon>
        <taxon>Pedobacter</taxon>
    </lineage>
</organism>
<evidence type="ECO:0000256" key="3">
    <source>
        <dbReference type="SAM" id="SignalP"/>
    </source>
</evidence>
<sequence>MKKILSLAAILLITLTVHAQLATDTTNKKPADTIKAVTNLQAQYELMLSRSKTVNGYKLLNPYRLSTFWKNVVDTLTTERNKQISSEQKALELEQEISGLKSQVSGSKTVIASSNSKSNEVSFLGMSVTKTNYSITVWSIIIALAIALTVVILRSAKHIHEAKYRRTLYDEIAQEYQNYKTKANDKEKKLARELQDERNKLDDLKSQGKN</sequence>
<dbReference type="RefSeq" id="WP_133577558.1">
    <property type="nucleotide sequence ID" value="NZ_SNYC01000006.1"/>
</dbReference>
<feature type="chain" id="PRO_5020878743" description="30S ribosomal protein S10" evidence="3">
    <location>
        <begin position="20"/>
        <end position="210"/>
    </location>
</feature>
<evidence type="ECO:0000256" key="1">
    <source>
        <dbReference type="SAM" id="Coils"/>
    </source>
</evidence>
<keyword evidence="3" id="KW-0732">Signal</keyword>
<feature type="transmembrane region" description="Helical" evidence="2">
    <location>
        <begin position="135"/>
        <end position="156"/>
    </location>
</feature>
<keyword evidence="2" id="KW-0472">Membrane</keyword>
<keyword evidence="2" id="KW-0812">Transmembrane</keyword>
<name>A0A4R6SRI0_9SPHI</name>
<keyword evidence="1" id="KW-0175">Coiled coil</keyword>
<feature type="signal peptide" evidence="3">
    <location>
        <begin position="1"/>
        <end position="19"/>
    </location>
</feature>
<keyword evidence="5" id="KW-1185">Reference proteome</keyword>
<dbReference type="AlphaFoldDB" id="A0A4R6SRI0"/>
<accession>A0A4R6SRI0</accession>
<reference evidence="4 5" key="1">
    <citation type="submission" date="2019-03" db="EMBL/GenBank/DDBJ databases">
        <title>Genomic Encyclopedia of Archaeal and Bacterial Type Strains, Phase II (KMG-II): from individual species to whole genera.</title>
        <authorList>
            <person name="Goeker M."/>
        </authorList>
    </citation>
    <scope>NUCLEOTIDE SEQUENCE [LARGE SCALE GENOMIC DNA]</scope>
    <source>
        <strain evidence="4 5">DSM 19035</strain>
    </source>
</reference>
<evidence type="ECO:0008006" key="6">
    <source>
        <dbReference type="Google" id="ProtNLM"/>
    </source>
</evidence>
<dbReference type="OrthoDB" id="981213at2"/>
<evidence type="ECO:0000313" key="4">
    <source>
        <dbReference type="EMBL" id="TDQ07610.1"/>
    </source>
</evidence>
<keyword evidence="2" id="KW-1133">Transmembrane helix</keyword>
<feature type="coiled-coil region" evidence="1">
    <location>
        <begin position="169"/>
        <end position="207"/>
    </location>
</feature>
<evidence type="ECO:0000256" key="2">
    <source>
        <dbReference type="SAM" id="Phobius"/>
    </source>
</evidence>
<comment type="caution">
    <text evidence="4">The sequence shown here is derived from an EMBL/GenBank/DDBJ whole genome shotgun (WGS) entry which is preliminary data.</text>
</comment>
<dbReference type="Proteomes" id="UP000295620">
    <property type="component" value="Unassembled WGS sequence"/>
</dbReference>